<proteinExistence type="predicted"/>
<protein>
    <submittedName>
        <fullName evidence="1">Uncharacterized protein</fullName>
    </submittedName>
</protein>
<gene>
    <name evidence="1" type="ORF">PoB_002812100</name>
</gene>
<comment type="caution">
    <text evidence="1">The sequence shown here is derived from an EMBL/GenBank/DDBJ whole genome shotgun (WGS) entry which is preliminary data.</text>
</comment>
<dbReference type="Proteomes" id="UP000735302">
    <property type="component" value="Unassembled WGS sequence"/>
</dbReference>
<dbReference type="EMBL" id="BLXT01003521">
    <property type="protein sequence ID" value="GFO01616.1"/>
    <property type="molecule type" value="Genomic_DNA"/>
</dbReference>
<keyword evidence="2" id="KW-1185">Reference proteome</keyword>
<dbReference type="AlphaFoldDB" id="A0AAV3ZRD0"/>
<sequence>MLGIGQCPPLGMGFHIEPYLLTAGLSHTENSGKYIESIPPMSHGISRHQALALTSDKRVAPICPKSTATLLCHTETFTDLGILTDGYNFYYT</sequence>
<evidence type="ECO:0000313" key="1">
    <source>
        <dbReference type="EMBL" id="GFO01616.1"/>
    </source>
</evidence>
<evidence type="ECO:0000313" key="2">
    <source>
        <dbReference type="Proteomes" id="UP000735302"/>
    </source>
</evidence>
<reference evidence="1 2" key="1">
    <citation type="journal article" date="2021" name="Elife">
        <title>Chloroplast acquisition without the gene transfer in kleptoplastic sea slugs, Plakobranchus ocellatus.</title>
        <authorList>
            <person name="Maeda T."/>
            <person name="Takahashi S."/>
            <person name="Yoshida T."/>
            <person name="Shimamura S."/>
            <person name="Takaki Y."/>
            <person name="Nagai Y."/>
            <person name="Toyoda A."/>
            <person name="Suzuki Y."/>
            <person name="Arimoto A."/>
            <person name="Ishii H."/>
            <person name="Satoh N."/>
            <person name="Nishiyama T."/>
            <person name="Hasebe M."/>
            <person name="Maruyama T."/>
            <person name="Minagawa J."/>
            <person name="Obokata J."/>
            <person name="Shigenobu S."/>
        </authorList>
    </citation>
    <scope>NUCLEOTIDE SEQUENCE [LARGE SCALE GENOMIC DNA]</scope>
</reference>
<accession>A0AAV3ZRD0</accession>
<name>A0AAV3ZRD0_9GAST</name>
<organism evidence="1 2">
    <name type="scientific">Plakobranchus ocellatus</name>
    <dbReference type="NCBI Taxonomy" id="259542"/>
    <lineage>
        <taxon>Eukaryota</taxon>
        <taxon>Metazoa</taxon>
        <taxon>Spiralia</taxon>
        <taxon>Lophotrochozoa</taxon>
        <taxon>Mollusca</taxon>
        <taxon>Gastropoda</taxon>
        <taxon>Heterobranchia</taxon>
        <taxon>Euthyneura</taxon>
        <taxon>Panpulmonata</taxon>
        <taxon>Sacoglossa</taxon>
        <taxon>Placobranchoidea</taxon>
        <taxon>Plakobranchidae</taxon>
        <taxon>Plakobranchus</taxon>
    </lineage>
</organism>